<sequence length="116" mass="13700">MFTISVLNEHNKKAKFVINKYHTFRVLVGMVRYKLLLNAQRVAENRRLESEAKGEEKKEDENDKMITEITEEKTGRYHVKFFYGENELLEDTQIKEIGNEAQIKMKTKYLAGGFCY</sequence>
<accession>A0A7S3JF55</accession>
<reference evidence="1" key="1">
    <citation type="submission" date="2021-01" db="EMBL/GenBank/DDBJ databases">
        <authorList>
            <person name="Corre E."/>
            <person name="Pelletier E."/>
            <person name="Niang G."/>
            <person name="Scheremetjew M."/>
            <person name="Finn R."/>
            <person name="Kale V."/>
            <person name="Holt S."/>
            <person name="Cochrane G."/>
            <person name="Meng A."/>
            <person name="Brown T."/>
            <person name="Cohen L."/>
        </authorList>
    </citation>
    <scope>NUCLEOTIDE SEQUENCE</scope>
    <source>
        <strain evidence="1">FSP1.4</strain>
    </source>
</reference>
<dbReference type="EMBL" id="HBII01024954">
    <property type="protein sequence ID" value="CAE0351407.1"/>
    <property type="molecule type" value="Transcribed_RNA"/>
</dbReference>
<organism evidence="1">
    <name type="scientific">Euplotes harpa</name>
    <dbReference type="NCBI Taxonomy" id="151035"/>
    <lineage>
        <taxon>Eukaryota</taxon>
        <taxon>Sar</taxon>
        <taxon>Alveolata</taxon>
        <taxon>Ciliophora</taxon>
        <taxon>Intramacronucleata</taxon>
        <taxon>Spirotrichea</taxon>
        <taxon>Hypotrichia</taxon>
        <taxon>Euplotida</taxon>
        <taxon>Euplotidae</taxon>
        <taxon>Euplotes</taxon>
    </lineage>
</organism>
<name>A0A7S3JF55_9SPIT</name>
<protein>
    <submittedName>
        <fullName evidence="1">Uncharacterized protein</fullName>
    </submittedName>
</protein>
<proteinExistence type="predicted"/>
<evidence type="ECO:0000313" key="1">
    <source>
        <dbReference type="EMBL" id="CAE0351407.1"/>
    </source>
</evidence>
<dbReference type="AlphaFoldDB" id="A0A7S3JF55"/>
<gene>
    <name evidence="1" type="ORF">EHAR0213_LOCUS10321</name>
</gene>